<dbReference type="OMA" id="PGGHWFF"/>
<comment type="caution">
    <text evidence="3">The sequence shown here is derived from an EMBL/GenBank/DDBJ whole genome shotgun (WGS) entry which is preliminary data.</text>
</comment>
<dbReference type="PANTHER" id="PTHR43798:SF33">
    <property type="entry name" value="HYDROLASE, PUTATIVE (AFU_ORTHOLOGUE AFUA_2G14860)-RELATED"/>
    <property type="match status" value="1"/>
</dbReference>
<keyword evidence="1" id="KW-0812">Transmembrane</keyword>
<dbReference type="Gene3D" id="3.40.50.1820">
    <property type="entry name" value="alpha/beta hydrolase"/>
    <property type="match status" value="2"/>
</dbReference>
<evidence type="ECO:0000313" key="4">
    <source>
        <dbReference type="Proteomes" id="UP000283634"/>
    </source>
</evidence>
<dbReference type="Pfam" id="PF00561">
    <property type="entry name" value="Abhydrolase_1"/>
    <property type="match status" value="1"/>
</dbReference>
<accession>A0A422P5E9</accession>
<evidence type="ECO:0000313" key="3">
    <source>
        <dbReference type="EMBL" id="RNF12894.1"/>
    </source>
</evidence>
<evidence type="ECO:0000256" key="1">
    <source>
        <dbReference type="SAM" id="Phobius"/>
    </source>
</evidence>
<proteinExistence type="predicted"/>
<reference evidence="3 4" key="1">
    <citation type="journal article" date="2018" name="BMC Genomics">
        <title>Genomic comparison of Trypanosoma conorhini and Trypanosoma rangeli to Trypanosoma cruzi strains of high and low virulence.</title>
        <authorList>
            <person name="Bradwell K.R."/>
            <person name="Koparde V.N."/>
            <person name="Matveyev A.V."/>
            <person name="Serrano M.G."/>
            <person name="Alves J.M."/>
            <person name="Parikh H."/>
            <person name="Huang B."/>
            <person name="Lee V."/>
            <person name="Espinosa-Alvarez O."/>
            <person name="Ortiz P.A."/>
            <person name="Costa-Martins A.G."/>
            <person name="Teixeira M.M."/>
            <person name="Buck G.A."/>
        </authorList>
    </citation>
    <scope>NUCLEOTIDE SEQUENCE [LARGE SCALE GENOMIC DNA]</scope>
    <source>
        <strain evidence="3 4">AM80</strain>
    </source>
</reference>
<dbReference type="GeneID" id="40323985"/>
<sequence length="455" mass="51921">MNIRVSGNLQGPTVVFIAGWPDTSEVFRDNIMAGLASRYRLVGITLPGFDYQSPQLQKVKRCQEIEEVDGNVTKSSKMDFLCLPRMGYSFEELVDLFEIALFAAMEHHPFERPILVAHDWGYVIARELLLVRPYFFSRVVFLDGGGDLADPFPRKGSACDTGVVVGMWYQCWKVTLILIYQAFVILAFLILPTCVGKLVLRWLLQLMRRPQYEYTRHIPTRSHEADGNEELLMVPSCIHRNTTDYPRKSVRDLDIFNVLLHFNSGGGGPEQTHDVRSLAAAFNPSQFYYANGCSLYTQPPHPSARGIHYTCYRYRSANSHRSCGLPSRTRATSEISWNRLPLASTPSHDDEAVPALVDVDPSNGWIHLRYWMLWASRLLPNSQRFFIPISVPVLFLYGTEKTVMLHSQEWIEYIEEKGKHDGSQVVAVPGGHWFFAEKRNKRRVAERIGAFLDAD</sequence>
<dbReference type="InterPro" id="IPR029058">
    <property type="entry name" value="AB_hydrolase_fold"/>
</dbReference>
<evidence type="ECO:0000259" key="2">
    <source>
        <dbReference type="Pfam" id="PF00561"/>
    </source>
</evidence>
<dbReference type="AlphaFoldDB" id="A0A422P5E9"/>
<dbReference type="EMBL" id="MKGL01000001">
    <property type="protein sequence ID" value="RNF12894.1"/>
    <property type="molecule type" value="Genomic_DNA"/>
</dbReference>
<feature type="domain" description="AB hydrolase-1" evidence="2">
    <location>
        <begin position="12"/>
        <end position="152"/>
    </location>
</feature>
<keyword evidence="4" id="KW-1185">Reference proteome</keyword>
<gene>
    <name evidence="3" type="ORF">TraAM80_00052</name>
</gene>
<keyword evidence="1" id="KW-0472">Membrane</keyword>
<dbReference type="RefSeq" id="XP_029243037.1">
    <property type="nucleotide sequence ID" value="XM_029377147.1"/>
</dbReference>
<dbReference type="InterPro" id="IPR050266">
    <property type="entry name" value="AB_hydrolase_sf"/>
</dbReference>
<dbReference type="SUPFAM" id="SSF53474">
    <property type="entry name" value="alpha/beta-Hydrolases"/>
    <property type="match status" value="1"/>
</dbReference>
<protein>
    <recommendedName>
        <fullName evidence="2">AB hydrolase-1 domain-containing protein</fullName>
    </recommendedName>
</protein>
<dbReference type="PANTHER" id="PTHR43798">
    <property type="entry name" value="MONOACYLGLYCEROL LIPASE"/>
    <property type="match status" value="1"/>
</dbReference>
<dbReference type="GO" id="GO:0016020">
    <property type="term" value="C:membrane"/>
    <property type="evidence" value="ECO:0007669"/>
    <property type="project" value="TreeGrafter"/>
</dbReference>
<dbReference type="InterPro" id="IPR000073">
    <property type="entry name" value="AB_hydrolase_1"/>
</dbReference>
<dbReference type="Proteomes" id="UP000283634">
    <property type="component" value="Unassembled WGS sequence"/>
</dbReference>
<name>A0A422P5E9_TRYRA</name>
<organism evidence="3 4">
    <name type="scientific">Trypanosoma rangeli</name>
    <dbReference type="NCBI Taxonomy" id="5698"/>
    <lineage>
        <taxon>Eukaryota</taxon>
        <taxon>Discoba</taxon>
        <taxon>Euglenozoa</taxon>
        <taxon>Kinetoplastea</taxon>
        <taxon>Metakinetoplastina</taxon>
        <taxon>Trypanosomatida</taxon>
        <taxon>Trypanosomatidae</taxon>
        <taxon>Trypanosoma</taxon>
        <taxon>Herpetosoma</taxon>
    </lineage>
</organism>
<feature type="transmembrane region" description="Helical" evidence="1">
    <location>
        <begin position="177"/>
        <end position="200"/>
    </location>
</feature>
<keyword evidence="1" id="KW-1133">Transmembrane helix</keyword>
<dbReference type="OrthoDB" id="408373at2759"/>